<dbReference type="Proteomes" id="UP000221165">
    <property type="component" value="Unassembled WGS sequence"/>
</dbReference>
<dbReference type="Pfam" id="PF13639">
    <property type="entry name" value="zf-RING_2"/>
    <property type="match status" value="1"/>
</dbReference>
<dbReference type="AlphaFoldDB" id="A0A2C6LBU9"/>
<dbReference type="GeneID" id="94425018"/>
<feature type="domain" description="RING-type" evidence="18">
    <location>
        <begin position="251"/>
        <end position="290"/>
    </location>
</feature>
<evidence type="ECO:0000256" key="8">
    <source>
        <dbReference type="ARBA" id="ARBA00022723"/>
    </source>
</evidence>
<dbReference type="GO" id="GO:0043161">
    <property type="term" value="P:proteasome-mediated ubiquitin-dependent protein catabolic process"/>
    <property type="evidence" value="ECO:0007669"/>
    <property type="project" value="TreeGrafter"/>
</dbReference>
<feature type="region of interest" description="Disordered" evidence="16">
    <location>
        <begin position="453"/>
        <end position="499"/>
    </location>
</feature>
<dbReference type="GO" id="GO:0008270">
    <property type="term" value="F:zinc ion binding"/>
    <property type="evidence" value="ECO:0007669"/>
    <property type="project" value="UniProtKB-KW"/>
</dbReference>
<evidence type="ECO:0000256" key="2">
    <source>
        <dbReference type="ARBA" id="ARBA00004477"/>
    </source>
</evidence>
<evidence type="ECO:0000259" key="18">
    <source>
        <dbReference type="PROSITE" id="PS50089"/>
    </source>
</evidence>
<comment type="catalytic activity">
    <reaction evidence="1">
        <text>S-ubiquitinyl-[E2 ubiquitin-conjugating enzyme]-L-cysteine + [acceptor protein]-L-lysine = [E2 ubiquitin-conjugating enzyme]-L-cysteine + N(6)-ubiquitinyl-[acceptor protein]-L-lysine.</text>
        <dbReference type="EC" id="2.3.2.27"/>
    </reaction>
</comment>
<dbReference type="SMART" id="SM00184">
    <property type="entry name" value="RING"/>
    <property type="match status" value="1"/>
</dbReference>
<evidence type="ECO:0000256" key="1">
    <source>
        <dbReference type="ARBA" id="ARBA00000900"/>
    </source>
</evidence>
<organism evidence="19 20">
    <name type="scientific">Cystoisospora suis</name>
    <dbReference type="NCBI Taxonomy" id="483139"/>
    <lineage>
        <taxon>Eukaryota</taxon>
        <taxon>Sar</taxon>
        <taxon>Alveolata</taxon>
        <taxon>Apicomplexa</taxon>
        <taxon>Conoidasida</taxon>
        <taxon>Coccidia</taxon>
        <taxon>Eucoccidiorida</taxon>
        <taxon>Eimeriorina</taxon>
        <taxon>Sarcocystidae</taxon>
        <taxon>Cystoisospora</taxon>
    </lineage>
</organism>
<dbReference type="InterPro" id="IPR001841">
    <property type="entry name" value="Znf_RING"/>
</dbReference>
<name>A0A2C6LBU9_9APIC</name>
<evidence type="ECO:0000256" key="11">
    <source>
        <dbReference type="ARBA" id="ARBA00022824"/>
    </source>
</evidence>
<evidence type="ECO:0000313" key="20">
    <source>
        <dbReference type="Proteomes" id="UP000221165"/>
    </source>
</evidence>
<keyword evidence="20" id="KW-1185">Reference proteome</keyword>
<keyword evidence="13 17" id="KW-1133">Transmembrane helix</keyword>
<keyword evidence="9 15" id="KW-0863">Zinc-finger</keyword>
<dbReference type="PROSITE" id="PS50089">
    <property type="entry name" value="ZF_RING_2"/>
    <property type="match status" value="1"/>
</dbReference>
<proteinExistence type="inferred from homology"/>
<dbReference type="SUPFAM" id="SSF57850">
    <property type="entry name" value="RING/U-box"/>
    <property type="match status" value="1"/>
</dbReference>
<evidence type="ECO:0000256" key="3">
    <source>
        <dbReference type="ARBA" id="ARBA00004906"/>
    </source>
</evidence>
<feature type="compositionally biased region" description="Polar residues" evidence="16">
    <location>
        <begin position="632"/>
        <end position="646"/>
    </location>
</feature>
<evidence type="ECO:0000256" key="10">
    <source>
        <dbReference type="ARBA" id="ARBA00022786"/>
    </source>
</evidence>
<feature type="region of interest" description="Disordered" evidence="16">
    <location>
        <begin position="300"/>
        <end position="352"/>
    </location>
</feature>
<dbReference type="GO" id="GO:0061630">
    <property type="term" value="F:ubiquitin protein ligase activity"/>
    <property type="evidence" value="ECO:0007669"/>
    <property type="project" value="UniProtKB-EC"/>
</dbReference>
<feature type="transmembrane region" description="Helical" evidence="17">
    <location>
        <begin position="36"/>
        <end position="59"/>
    </location>
</feature>
<evidence type="ECO:0000256" key="5">
    <source>
        <dbReference type="ARBA" id="ARBA00012483"/>
    </source>
</evidence>
<accession>A0A2C6LBU9</accession>
<sequence>MAGVSVSYGTYAFFSTLSFLAVILRTWYIHEELYSVVAVLSTGKIALALLYNFAFMVLLGMGKLAMQLMVGQLRDLEVEHVLDSGRGFLLDTVLFLVLSSPTLDGAEVTTHALAKYIFIVVALKTAHLVVQIRGATCLGMFVSCGVSILKFGMHVIDLRLDNGWASKSAVIFYLELIHDVTSLAIFLLFMSVFFITQPSRLPLYMTADIIHVVKALYKRILSFRKYRSLTRNLETRFPDATHEELEAADTCIICRDLLFEGSKRLPCSHVFHVDCLRSWLVQQQSCPTCRADIPADDSSAFTAPVDHSSDGRGGQLGTEVEAEQRPGAERAAPSEPATSFTAEATRDSQAPDEMFRRGYADGETSGDGRLIAGDARTQDPAAPALSSAREPARPPESISANPSCAAQALVQALQLSYQICDFYRLHASMWAIESQRAHLEAARSVGLGALAAGNHSDAREKSGQTSVKQTPRIDQDRTEEAVPSSEQQEQSQEHRSPRPKEYIVVCPSHLFEQPGDSLLVPAARLASCSRGTPHASHISVTSSASAATGLIGGAYSGHRWPPRERGVSIKTDLEGGTSMKSLSALAEDSSFCPPRESLLQHSVPVDRGTFAYPAAVIPHGGREAELEKPPASAQQKTHTGDNNSSDEYVVSRSGGSNSGDEYVVACTSEVAGDLKRMRQQHHRRLKNRSDSVWFFRTRLPAVAAPVSNLTRWRRCTRQSAKGQQW</sequence>
<feature type="compositionally biased region" description="Basic and acidic residues" evidence="16">
    <location>
        <begin position="471"/>
        <end position="480"/>
    </location>
</feature>
<dbReference type="PANTHER" id="PTHR22763">
    <property type="entry name" value="RING ZINC FINGER PROTEIN"/>
    <property type="match status" value="1"/>
</dbReference>
<evidence type="ECO:0000256" key="14">
    <source>
        <dbReference type="ARBA" id="ARBA00023136"/>
    </source>
</evidence>
<comment type="similarity">
    <text evidence="4">Belongs to the HRD1 family.</text>
</comment>
<dbReference type="InterPro" id="IPR013083">
    <property type="entry name" value="Znf_RING/FYVE/PHD"/>
</dbReference>
<keyword evidence="14 17" id="KW-0472">Membrane</keyword>
<dbReference type="RefSeq" id="XP_067926215.1">
    <property type="nucleotide sequence ID" value="XM_068061807.1"/>
</dbReference>
<keyword evidence="11" id="KW-0256">Endoplasmic reticulum</keyword>
<evidence type="ECO:0000256" key="9">
    <source>
        <dbReference type="ARBA" id="ARBA00022771"/>
    </source>
</evidence>
<comment type="pathway">
    <text evidence="3">Protein modification; protein ubiquitination.</text>
</comment>
<dbReference type="PANTHER" id="PTHR22763:SF184">
    <property type="entry name" value="E3 UBIQUITIN-PROTEIN LIGASE SYNOVIOLIN"/>
    <property type="match status" value="1"/>
</dbReference>
<evidence type="ECO:0000256" key="12">
    <source>
        <dbReference type="ARBA" id="ARBA00022833"/>
    </source>
</evidence>
<keyword evidence="7 17" id="KW-0812">Transmembrane</keyword>
<evidence type="ECO:0000256" key="13">
    <source>
        <dbReference type="ARBA" id="ARBA00022989"/>
    </source>
</evidence>
<feature type="region of interest" description="Disordered" evidence="16">
    <location>
        <begin position="622"/>
        <end position="658"/>
    </location>
</feature>
<dbReference type="CDD" id="cd16479">
    <property type="entry name" value="RING-H2_synoviolin"/>
    <property type="match status" value="1"/>
</dbReference>
<feature type="transmembrane region" description="Helical" evidence="17">
    <location>
        <begin position="6"/>
        <end position="24"/>
    </location>
</feature>
<evidence type="ECO:0000256" key="4">
    <source>
        <dbReference type="ARBA" id="ARBA00010089"/>
    </source>
</evidence>
<dbReference type="InterPro" id="IPR057992">
    <property type="entry name" value="TPR_SYVN1_N"/>
</dbReference>
<dbReference type="EMBL" id="MIGC01000652">
    <property type="protein sequence ID" value="PHJ24542.1"/>
    <property type="molecule type" value="Genomic_DNA"/>
</dbReference>
<evidence type="ECO:0000313" key="19">
    <source>
        <dbReference type="EMBL" id="PHJ24542.1"/>
    </source>
</evidence>
<evidence type="ECO:0000256" key="15">
    <source>
        <dbReference type="PROSITE-ProRule" id="PRU00175"/>
    </source>
</evidence>
<evidence type="ECO:0000256" key="16">
    <source>
        <dbReference type="SAM" id="MobiDB-lite"/>
    </source>
</evidence>
<dbReference type="OrthoDB" id="8062037at2759"/>
<dbReference type="EC" id="2.3.2.27" evidence="5"/>
<dbReference type="Gene3D" id="3.30.40.10">
    <property type="entry name" value="Zinc/RING finger domain, C3HC4 (zinc finger)"/>
    <property type="match status" value="1"/>
</dbReference>
<evidence type="ECO:0000256" key="6">
    <source>
        <dbReference type="ARBA" id="ARBA00022679"/>
    </source>
</evidence>
<keyword evidence="10" id="KW-0833">Ubl conjugation pathway</keyword>
<reference evidence="19 20" key="1">
    <citation type="journal article" date="2017" name="Int. J. Parasitol.">
        <title>The genome of the protozoan parasite Cystoisospora suis and a reverse vaccinology approach to identify vaccine candidates.</title>
        <authorList>
            <person name="Palmieri N."/>
            <person name="Shrestha A."/>
            <person name="Ruttkowski B."/>
            <person name="Beck T."/>
            <person name="Vogl C."/>
            <person name="Tomley F."/>
            <person name="Blake D.P."/>
            <person name="Joachim A."/>
        </authorList>
    </citation>
    <scope>NUCLEOTIDE SEQUENCE [LARGE SCALE GENOMIC DNA]</scope>
    <source>
        <strain evidence="19 20">Wien I</strain>
    </source>
</reference>
<feature type="transmembrane region" description="Helical" evidence="17">
    <location>
        <begin position="128"/>
        <end position="149"/>
    </location>
</feature>
<keyword evidence="6" id="KW-0808">Transferase</keyword>
<comment type="caution">
    <text evidence="19">The sequence shown here is derived from an EMBL/GenBank/DDBJ whole genome shotgun (WGS) entry which is preliminary data.</text>
</comment>
<evidence type="ECO:0000256" key="17">
    <source>
        <dbReference type="SAM" id="Phobius"/>
    </source>
</evidence>
<dbReference type="VEuPathDB" id="ToxoDB:CSUI_001602"/>
<feature type="region of interest" description="Disordered" evidence="16">
    <location>
        <begin position="379"/>
        <end position="400"/>
    </location>
</feature>
<dbReference type="InterPro" id="IPR058051">
    <property type="entry name" value="Znf_RING_synoviolin"/>
</dbReference>
<dbReference type="InterPro" id="IPR050731">
    <property type="entry name" value="HRD1_E3_ubiq-ligases"/>
</dbReference>
<keyword evidence="8" id="KW-0479">Metal-binding</keyword>
<keyword evidence="12" id="KW-0862">Zinc</keyword>
<feature type="transmembrane region" description="Helical" evidence="17">
    <location>
        <begin position="170"/>
        <end position="195"/>
    </location>
</feature>
<evidence type="ECO:0000256" key="7">
    <source>
        <dbReference type="ARBA" id="ARBA00022692"/>
    </source>
</evidence>
<dbReference type="GO" id="GO:0005789">
    <property type="term" value="C:endoplasmic reticulum membrane"/>
    <property type="evidence" value="ECO:0007669"/>
    <property type="project" value="UniProtKB-SubCell"/>
</dbReference>
<comment type="subcellular location">
    <subcellularLocation>
        <location evidence="2">Endoplasmic reticulum membrane</location>
        <topology evidence="2">Multi-pass membrane protein</topology>
    </subcellularLocation>
</comment>
<protein>
    <recommendedName>
        <fullName evidence="5">RING-type E3 ubiquitin transferase</fullName>
        <ecNumber evidence="5">2.3.2.27</ecNumber>
    </recommendedName>
</protein>
<dbReference type="GO" id="GO:0036503">
    <property type="term" value="P:ERAD pathway"/>
    <property type="evidence" value="ECO:0007669"/>
    <property type="project" value="TreeGrafter"/>
</dbReference>
<gene>
    <name evidence="19" type="ORF">CSUI_001602</name>
</gene>
<dbReference type="Pfam" id="PF25563">
    <property type="entry name" value="TPR_SYVN1_N"/>
    <property type="match status" value="2"/>
</dbReference>